<keyword evidence="2" id="KW-0812">Transmembrane</keyword>
<dbReference type="AlphaFoldDB" id="A0A915BVH7"/>
<evidence type="ECO:0000256" key="1">
    <source>
        <dbReference type="SAM" id="MobiDB-lite"/>
    </source>
</evidence>
<reference evidence="4" key="1">
    <citation type="submission" date="2022-11" db="UniProtKB">
        <authorList>
            <consortium name="WormBaseParasite"/>
        </authorList>
    </citation>
    <scope>IDENTIFICATION</scope>
</reference>
<feature type="transmembrane region" description="Helical" evidence="2">
    <location>
        <begin position="14"/>
        <end position="33"/>
    </location>
</feature>
<protein>
    <submittedName>
        <fullName evidence="4">Uncharacterized protein</fullName>
    </submittedName>
</protein>
<keyword evidence="2" id="KW-1133">Transmembrane helix</keyword>
<dbReference type="WBParaSite" id="PgR062_g031_t01">
    <property type="protein sequence ID" value="PgR062_g031_t01"/>
    <property type="gene ID" value="PgR062_g031"/>
</dbReference>
<keyword evidence="3" id="KW-1185">Reference proteome</keyword>
<dbReference type="Proteomes" id="UP000887569">
    <property type="component" value="Unplaced"/>
</dbReference>
<sequence>IWVVRLARLTDSDMSAVTLALAIIIVILLYLLLKKYGSEAPSASSSKTSVESLAEKNRYTEEQRKRIKSEQLTKESSTKIAGSKEATSTKAIGSKESVSGRDAMKCNTTYELILLTESYKILSAKKK</sequence>
<accession>A0A915BVH7</accession>
<proteinExistence type="predicted"/>
<organism evidence="3 4">
    <name type="scientific">Parascaris univalens</name>
    <name type="common">Nematode worm</name>
    <dbReference type="NCBI Taxonomy" id="6257"/>
    <lineage>
        <taxon>Eukaryota</taxon>
        <taxon>Metazoa</taxon>
        <taxon>Ecdysozoa</taxon>
        <taxon>Nematoda</taxon>
        <taxon>Chromadorea</taxon>
        <taxon>Rhabditida</taxon>
        <taxon>Spirurina</taxon>
        <taxon>Ascaridomorpha</taxon>
        <taxon>Ascaridoidea</taxon>
        <taxon>Ascarididae</taxon>
        <taxon>Parascaris</taxon>
    </lineage>
</organism>
<name>A0A915BVH7_PARUN</name>
<evidence type="ECO:0000313" key="4">
    <source>
        <dbReference type="WBParaSite" id="PgR062_g031_t01"/>
    </source>
</evidence>
<feature type="compositionally biased region" description="Low complexity" evidence="1">
    <location>
        <begin position="39"/>
        <end position="52"/>
    </location>
</feature>
<keyword evidence="2" id="KW-0472">Membrane</keyword>
<feature type="region of interest" description="Disordered" evidence="1">
    <location>
        <begin position="39"/>
        <end position="99"/>
    </location>
</feature>
<evidence type="ECO:0000313" key="3">
    <source>
        <dbReference type="Proteomes" id="UP000887569"/>
    </source>
</evidence>
<evidence type="ECO:0000256" key="2">
    <source>
        <dbReference type="SAM" id="Phobius"/>
    </source>
</evidence>
<feature type="compositionally biased region" description="Polar residues" evidence="1">
    <location>
        <begin position="78"/>
        <end position="91"/>
    </location>
</feature>
<feature type="compositionally biased region" description="Basic and acidic residues" evidence="1">
    <location>
        <begin position="53"/>
        <end position="77"/>
    </location>
</feature>